<keyword evidence="3" id="KW-1185">Reference proteome</keyword>
<dbReference type="EMBL" id="RAWK01000075">
    <property type="protein sequence ID" value="RKH67105.1"/>
    <property type="molecule type" value="Genomic_DNA"/>
</dbReference>
<proteinExistence type="predicted"/>
<evidence type="ECO:0000313" key="3">
    <source>
        <dbReference type="Proteomes" id="UP000267003"/>
    </source>
</evidence>
<dbReference type="AlphaFoldDB" id="A0A3A8QL86"/>
<gene>
    <name evidence="2" type="ORF">D7W81_14485</name>
</gene>
<organism evidence="2 3">
    <name type="scientific">Corallococcus aberystwythensis</name>
    <dbReference type="NCBI Taxonomy" id="2316722"/>
    <lineage>
        <taxon>Bacteria</taxon>
        <taxon>Pseudomonadati</taxon>
        <taxon>Myxococcota</taxon>
        <taxon>Myxococcia</taxon>
        <taxon>Myxococcales</taxon>
        <taxon>Cystobacterineae</taxon>
        <taxon>Myxococcaceae</taxon>
        <taxon>Corallococcus</taxon>
    </lineage>
</organism>
<dbReference type="RefSeq" id="WP_120555962.1">
    <property type="nucleotide sequence ID" value="NZ_RAWK01000075.1"/>
</dbReference>
<comment type="caution">
    <text evidence="2">The sequence shown here is derived from an EMBL/GenBank/DDBJ whole genome shotgun (WGS) entry which is preliminary data.</text>
</comment>
<feature type="region of interest" description="Disordered" evidence="1">
    <location>
        <begin position="1"/>
        <end position="39"/>
    </location>
</feature>
<accession>A0A3A8QL86</accession>
<name>A0A3A8QL86_9BACT</name>
<reference evidence="3" key="1">
    <citation type="submission" date="2018-09" db="EMBL/GenBank/DDBJ databases">
        <authorList>
            <person name="Livingstone P.G."/>
            <person name="Whitworth D.E."/>
        </authorList>
    </citation>
    <scope>NUCLEOTIDE SEQUENCE [LARGE SCALE GENOMIC DNA]</scope>
    <source>
        <strain evidence="3">AB050A</strain>
    </source>
</reference>
<protein>
    <submittedName>
        <fullName evidence="2">Uncharacterized protein</fullName>
    </submittedName>
</protein>
<sequence length="431" mass="45694">MSVHRVAQQVAPPPARASANVSSTAPLQNVPAPGPDAASASSFAELHHAGRLGHRLDQVATHAPPAAAALRRAAAAGTLTARQVRLSHRPSLPLSPEGVAELARSMSGIGDPRATPIPDALQNGTARLDGEAIQMPGPQNARSPAALAAGVKRLNPRATRLVLGPQRYNLQARLNPWVSVATGNYLHGLPDPNPEPADGTPHPSEQGVVWSDRVLTPFNIGTYGNNSAQDESWTPQNVMQQFLNAAPRTQLELAARNFNGTTQHPNTGFGQITASRGWGGQPFIRTQQNNYGGTSAPRDYPALSGILDNADNPEELAHQMNRAAKGNVPNLNGLTPLQRNASSMVLGITQHAEQYRTQGSATFGRGALQAVSDGTMTFHQALNALPYANRGGAQNMRNVANGTTPLTDDQEMLAGLMDEETEKLWETPKHG</sequence>
<feature type="compositionally biased region" description="Low complexity" evidence="1">
    <location>
        <begin position="1"/>
        <end position="10"/>
    </location>
</feature>
<dbReference type="Proteomes" id="UP000267003">
    <property type="component" value="Unassembled WGS sequence"/>
</dbReference>
<evidence type="ECO:0000313" key="2">
    <source>
        <dbReference type="EMBL" id="RKH67105.1"/>
    </source>
</evidence>
<evidence type="ECO:0000256" key="1">
    <source>
        <dbReference type="SAM" id="MobiDB-lite"/>
    </source>
</evidence>